<proteinExistence type="predicted"/>
<comment type="caution">
    <text evidence="2">The sequence shown here is derived from an EMBL/GenBank/DDBJ whole genome shotgun (WGS) entry which is preliminary data.</text>
</comment>
<dbReference type="Gene3D" id="1.10.10.690">
    <property type="entry name" value="YidB-like"/>
    <property type="match status" value="1"/>
</dbReference>
<evidence type="ECO:0008006" key="4">
    <source>
        <dbReference type="Google" id="ProtNLM"/>
    </source>
</evidence>
<dbReference type="Pfam" id="PF20159">
    <property type="entry name" value="YidB"/>
    <property type="match status" value="1"/>
</dbReference>
<keyword evidence="3" id="KW-1185">Reference proteome</keyword>
<sequence length="233" mass="25629">MQTVSDIDRTARQCAAQRCLRRGRTQCSRHSWRTTGTTAPHALPSFPSTPRSRAAPHPPARHRRAGIQERPIMSLLDTLGSLVGKSPEGGGQAALITAALEFVNSQPGGLNGLIQRFQEKALGEVASSWVSNGENQPIAADALHSGARFRRRRWARAKAACTIRSPGCSAQILPHVSTRPRRGEVPPKQAERTTVLARSAVCRRCSARARLSESGWRERRERLKRASTHRADR</sequence>
<feature type="compositionally biased region" description="Polar residues" evidence="1">
    <location>
        <begin position="26"/>
        <end position="38"/>
    </location>
</feature>
<dbReference type="InterPro" id="IPR027405">
    <property type="entry name" value="YidB-like"/>
</dbReference>
<dbReference type="InterPro" id="IPR045372">
    <property type="entry name" value="YidB"/>
</dbReference>
<feature type="region of interest" description="Disordered" evidence="1">
    <location>
        <begin position="213"/>
        <end position="233"/>
    </location>
</feature>
<feature type="region of interest" description="Disordered" evidence="1">
    <location>
        <begin position="26"/>
        <end position="66"/>
    </location>
</feature>
<name>B1FYS5_PARG4</name>
<dbReference type="EMBL" id="ABLD01000005">
    <property type="protein sequence ID" value="EDT10916.1"/>
    <property type="molecule type" value="Genomic_DNA"/>
</dbReference>
<protein>
    <recommendedName>
        <fullName evidence="4">DUF937 domain-containing protein</fullName>
    </recommendedName>
</protein>
<evidence type="ECO:0000313" key="3">
    <source>
        <dbReference type="Proteomes" id="UP000005045"/>
    </source>
</evidence>
<evidence type="ECO:0000313" key="2">
    <source>
        <dbReference type="EMBL" id="EDT10916.1"/>
    </source>
</evidence>
<feature type="compositionally biased region" description="Basic residues" evidence="1">
    <location>
        <begin position="222"/>
        <end position="233"/>
    </location>
</feature>
<dbReference type="AlphaFoldDB" id="B1FYS5"/>
<organism evidence="2 3">
    <name type="scientific">Paraburkholderia graminis (strain ATCC 700544 / DSM 17151 / LMG 18924 / NCIMB 13744 / C4D1M)</name>
    <dbReference type="NCBI Taxonomy" id="396598"/>
    <lineage>
        <taxon>Bacteria</taxon>
        <taxon>Pseudomonadati</taxon>
        <taxon>Pseudomonadota</taxon>
        <taxon>Betaproteobacteria</taxon>
        <taxon>Burkholderiales</taxon>
        <taxon>Burkholderiaceae</taxon>
        <taxon>Paraburkholderia</taxon>
    </lineage>
</organism>
<reference evidence="2 3" key="1">
    <citation type="submission" date="2008-03" db="EMBL/GenBank/DDBJ databases">
        <title>Sequencing of the draft genome and assembly of Burkholderia graminis C4D1M.</title>
        <authorList>
            <consortium name="US DOE Joint Genome Institute (JGI-PGF)"/>
            <person name="Copeland A."/>
            <person name="Lucas S."/>
            <person name="Lapidus A."/>
            <person name="Glavina del Rio T."/>
            <person name="Dalin E."/>
            <person name="Tice H."/>
            <person name="Bruce D."/>
            <person name="Goodwin L."/>
            <person name="Pitluck S."/>
            <person name="Larimer F."/>
            <person name="Land M.L."/>
            <person name="Hauser L."/>
            <person name="Tiedje J."/>
            <person name="Richardson P."/>
        </authorList>
    </citation>
    <scope>NUCLEOTIDE SEQUENCE [LARGE SCALE GENOMIC DNA]</scope>
    <source>
        <strain evidence="3">ATCC 700544 / DSM 17151 / LMG 18924 / NCIMB 13744 / C4D1M</strain>
    </source>
</reference>
<accession>B1FYS5</accession>
<dbReference type="Proteomes" id="UP000005045">
    <property type="component" value="Unassembled WGS sequence"/>
</dbReference>
<gene>
    <name evidence="2" type="ORF">BgramDRAFT_2294</name>
</gene>
<dbReference type="SUPFAM" id="SSF140804">
    <property type="entry name" value="YidB-like"/>
    <property type="match status" value="1"/>
</dbReference>
<evidence type="ECO:0000256" key="1">
    <source>
        <dbReference type="SAM" id="MobiDB-lite"/>
    </source>
</evidence>